<dbReference type="GO" id="GO:0042393">
    <property type="term" value="F:histone binding"/>
    <property type="evidence" value="ECO:0007669"/>
    <property type="project" value="TreeGrafter"/>
</dbReference>
<feature type="domain" description="Helicase ATP-binding" evidence="12">
    <location>
        <begin position="545"/>
        <end position="727"/>
    </location>
</feature>
<feature type="compositionally biased region" description="Low complexity" evidence="10">
    <location>
        <begin position="137"/>
        <end position="151"/>
    </location>
</feature>
<evidence type="ECO:0000259" key="11">
    <source>
        <dbReference type="PROSITE" id="PS50013"/>
    </source>
</evidence>
<comment type="subcellular location">
    <subcellularLocation>
        <location evidence="1">Nucleus</location>
    </subcellularLocation>
</comment>
<dbReference type="Gene3D" id="3.40.50.300">
    <property type="entry name" value="P-loop containing nucleotide triphosphate hydrolases"/>
    <property type="match status" value="1"/>
</dbReference>
<protein>
    <submittedName>
        <fullName evidence="14">Uncharacterized protein</fullName>
    </submittedName>
</protein>
<evidence type="ECO:0000256" key="1">
    <source>
        <dbReference type="ARBA" id="ARBA00004123"/>
    </source>
</evidence>
<dbReference type="SMART" id="SM00487">
    <property type="entry name" value="DEXDc"/>
    <property type="match status" value="1"/>
</dbReference>
<dbReference type="InterPro" id="IPR014001">
    <property type="entry name" value="Helicase_ATP-bd"/>
</dbReference>
<dbReference type="Gene3D" id="1.10.10.60">
    <property type="entry name" value="Homeodomain-like"/>
    <property type="match status" value="1"/>
</dbReference>
<dbReference type="InterPro" id="IPR016197">
    <property type="entry name" value="Chromo-like_dom_sf"/>
</dbReference>
<evidence type="ECO:0000256" key="5">
    <source>
        <dbReference type="ARBA" id="ARBA00022806"/>
    </source>
</evidence>
<dbReference type="Gene3D" id="3.40.50.10810">
    <property type="entry name" value="Tandem AAA-ATPase domain"/>
    <property type="match status" value="1"/>
</dbReference>
<dbReference type="GO" id="GO:0003682">
    <property type="term" value="F:chromatin binding"/>
    <property type="evidence" value="ECO:0007669"/>
    <property type="project" value="TreeGrafter"/>
</dbReference>
<accession>A0AAD9IIL6</accession>
<keyword evidence="5" id="KW-0347">Helicase</keyword>
<evidence type="ECO:0000259" key="13">
    <source>
        <dbReference type="PROSITE" id="PS51194"/>
    </source>
</evidence>
<keyword evidence="2" id="KW-0677">Repeat</keyword>
<feature type="domain" description="Chromo" evidence="11">
    <location>
        <begin position="289"/>
        <end position="382"/>
    </location>
</feature>
<dbReference type="InterPro" id="IPR023780">
    <property type="entry name" value="Chromo_domain"/>
</dbReference>
<evidence type="ECO:0000256" key="3">
    <source>
        <dbReference type="ARBA" id="ARBA00022741"/>
    </source>
</evidence>
<dbReference type="Pfam" id="PF00385">
    <property type="entry name" value="Chromo"/>
    <property type="match status" value="1"/>
</dbReference>
<dbReference type="PROSITE" id="PS51192">
    <property type="entry name" value="HELICASE_ATP_BIND_1"/>
    <property type="match status" value="1"/>
</dbReference>
<feature type="region of interest" description="Disordered" evidence="10">
    <location>
        <begin position="298"/>
        <end position="335"/>
    </location>
</feature>
<keyword evidence="7" id="KW-0156">Chromatin regulator</keyword>
<organism evidence="14 15">
    <name type="scientific">Prototheca wickerhamii</name>
    <dbReference type="NCBI Taxonomy" id="3111"/>
    <lineage>
        <taxon>Eukaryota</taxon>
        <taxon>Viridiplantae</taxon>
        <taxon>Chlorophyta</taxon>
        <taxon>core chlorophytes</taxon>
        <taxon>Trebouxiophyceae</taxon>
        <taxon>Chlorellales</taxon>
        <taxon>Chlorellaceae</taxon>
        <taxon>Prototheca</taxon>
    </lineage>
</organism>
<evidence type="ECO:0000313" key="14">
    <source>
        <dbReference type="EMBL" id="KAK2076797.1"/>
    </source>
</evidence>
<feature type="compositionally biased region" description="Low complexity" evidence="10">
    <location>
        <begin position="1215"/>
        <end position="1224"/>
    </location>
</feature>
<dbReference type="GO" id="GO:0016887">
    <property type="term" value="F:ATP hydrolysis activity"/>
    <property type="evidence" value="ECO:0007669"/>
    <property type="project" value="TreeGrafter"/>
</dbReference>
<keyword evidence="4" id="KW-0378">Hydrolase</keyword>
<dbReference type="PANTHER" id="PTHR45623:SF14">
    <property type="entry name" value="CHROMODOMAIN-HELICASE-DNA-BINDING PROTEIN 1"/>
    <property type="match status" value="1"/>
</dbReference>
<evidence type="ECO:0000259" key="12">
    <source>
        <dbReference type="PROSITE" id="PS51192"/>
    </source>
</evidence>
<dbReference type="CDD" id="cd18659">
    <property type="entry name" value="CD2_tandem"/>
    <property type="match status" value="1"/>
</dbReference>
<dbReference type="GO" id="GO:0000785">
    <property type="term" value="C:chromatin"/>
    <property type="evidence" value="ECO:0007669"/>
    <property type="project" value="TreeGrafter"/>
</dbReference>
<feature type="region of interest" description="Disordered" evidence="10">
    <location>
        <begin position="1440"/>
        <end position="1487"/>
    </location>
</feature>
<dbReference type="SMART" id="SM00298">
    <property type="entry name" value="CHROMO"/>
    <property type="match status" value="2"/>
</dbReference>
<dbReference type="EMBL" id="JASFZW010000008">
    <property type="protein sequence ID" value="KAK2076797.1"/>
    <property type="molecule type" value="Genomic_DNA"/>
</dbReference>
<gene>
    <name evidence="14" type="ORF">QBZ16_005023</name>
</gene>
<evidence type="ECO:0000256" key="2">
    <source>
        <dbReference type="ARBA" id="ARBA00022737"/>
    </source>
</evidence>
<dbReference type="InterPro" id="IPR001650">
    <property type="entry name" value="Helicase_C-like"/>
</dbReference>
<dbReference type="InterPro" id="IPR027417">
    <property type="entry name" value="P-loop_NTPase"/>
</dbReference>
<dbReference type="CDD" id="cd18660">
    <property type="entry name" value="CD1_tandem"/>
    <property type="match status" value="1"/>
</dbReference>
<evidence type="ECO:0000256" key="4">
    <source>
        <dbReference type="ARBA" id="ARBA00022801"/>
    </source>
</evidence>
<name>A0AAD9IIL6_PROWI</name>
<dbReference type="GO" id="GO:0004386">
    <property type="term" value="F:helicase activity"/>
    <property type="evidence" value="ECO:0007669"/>
    <property type="project" value="UniProtKB-KW"/>
</dbReference>
<proteinExistence type="predicted"/>
<dbReference type="CDD" id="cd18793">
    <property type="entry name" value="SF2_C_SNF"/>
    <property type="match status" value="1"/>
</dbReference>
<keyword evidence="9" id="KW-0539">Nucleus</keyword>
<keyword evidence="15" id="KW-1185">Reference proteome</keyword>
<feature type="region of interest" description="Disordered" evidence="10">
    <location>
        <begin position="1207"/>
        <end position="1231"/>
    </location>
</feature>
<feature type="region of interest" description="Disordered" evidence="10">
    <location>
        <begin position="52"/>
        <end position="260"/>
    </location>
</feature>
<reference evidence="14" key="1">
    <citation type="submission" date="2021-01" db="EMBL/GenBank/DDBJ databases">
        <authorList>
            <person name="Eckstrom K.M.E."/>
        </authorList>
    </citation>
    <scope>NUCLEOTIDE SEQUENCE</scope>
    <source>
        <strain evidence="14">UVCC 0001</strain>
    </source>
</reference>
<dbReference type="Proteomes" id="UP001255856">
    <property type="component" value="Unassembled WGS sequence"/>
</dbReference>
<dbReference type="GO" id="GO:0005634">
    <property type="term" value="C:nucleus"/>
    <property type="evidence" value="ECO:0007669"/>
    <property type="project" value="UniProtKB-SubCell"/>
</dbReference>
<feature type="compositionally biased region" description="Basic and acidic residues" evidence="10">
    <location>
        <begin position="298"/>
        <end position="313"/>
    </location>
</feature>
<feature type="compositionally biased region" description="Low complexity" evidence="10">
    <location>
        <begin position="178"/>
        <end position="210"/>
    </location>
</feature>
<dbReference type="Pfam" id="PF00271">
    <property type="entry name" value="Helicase_C"/>
    <property type="match status" value="1"/>
</dbReference>
<keyword evidence="8" id="KW-0238">DNA-binding</keyword>
<dbReference type="InterPro" id="IPR000953">
    <property type="entry name" value="Chromo/chromo_shadow_dom"/>
</dbReference>
<dbReference type="Pfam" id="PF00176">
    <property type="entry name" value="SNF2-rel_dom"/>
    <property type="match status" value="1"/>
</dbReference>
<evidence type="ECO:0000256" key="10">
    <source>
        <dbReference type="SAM" id="MobiDB-lite"/>
    </source>
</evidence>
<feature type="compositionally biased region" description="Acidic residues" evidence="10">
    <location>
        <begin position="55"/>
        <end position="103"/>
    </location>
</feature>
<evidence type="ECO:0000256" key="8">
    <source>
        <dbReference type="ARBA" id="ARBA00023125"/>
    </source>
</evidence>
<dbReference type="InterPro" id="IPR038718">
    <property type="entry name" value="SNF2-like_sf"/>
</dbReference>
<dbReference type="GO" id="GO:0005524">
    <property type="term" value="F:ATP binding"/>
    <property type="evidence" value="ECO:0007669"/>
    <property type="project" value="UniProtKB-KW"/>
</dbReference>
<dbReference type="GO" id="GO:0003677">
    <property type="term" value="F:DNA binding"/>
    <property type="evidence" value="ECO:0007669"/>
    <property type="project" value="UniProtKB-KW"/>
</dbReference>
<feature type="compositionally biased region" description="Polar residues" evidence="10">
    <location>
        <begin position="324"/>
        <end position="333"/>
    </location>
</feature>
<dbReference type="GO" id="GO:0140658">
    <property type="term" value="F:ATP-dependent chromatin remodeler activity"/>
    <property type="evidence" value="ECO:0007669"/>
    <property type="project" value="TreeGrafter"/>
</dbReference>
<evidence type="ECO:0000256" key="7">
    <source>
        <dbReference type="ARBA" id="ARBA00022853"/>
    </source>
</evidence>
<dbReference type="PROSITE" id="PS50013">
    <property type="entry name" value="CHROMO_2"/>
    <property type="match status" value="2"/>
</dbReference>
<dbReference type="SUPFAM" id="SSF52540">
    <property type="entry name" value="P-loop containing nucleoside triphosphate hydrolases"/>
    <property type="match status" value="2"/>
</dbReference>
<dbReference type="Pfam" id="PF23588">
    <property type="entry name" value="HTH_CHD1_Hrp3"/>
    <property type="match status" value="1"/>
</dbReference>
<feature type="domain" description="Helicase C-terminal" evidence="13">
    <location>
        <begin position="856"/>
        <end position="1007"/>
    </location>
</feature>
<dbReference type="PANTHER" id="PTHR45623">
    <property type="entry name" value="CHROMODOMAIN-HELICASE-DNA-BINDING PROTEIN 3-RELATED-RELATED"/>
    <property type="match status" value="1"/>
</dbReference>
<evidence type="ECO:0000256" key="9">
    <source>
        <dbReference type="ARBA" id="ARBA00023242"/>
    </source>
</evidence>
<feature type="region of interest" description="Disordered" evidence="10">
    <location>
        <begin position="484"/>
        <end position="503"/>
    </location>
</feature>
<feature type="region of interest" description="Disordered" evidence="10">
    <location>
        <begin position="1"/>
        <end position="40"/>
    </location>
</feature>
<dbReference type="FunFam" id="3.40.50.10810:FF:000005">
    <property type="entry name" value="Photoperiod-independent early flowering 1"/>
    <property type="match status" value="1"/>
</dbReference>
<keyword evidence="3" id="KW-0547">Nucleotide-binding</keyword>
<dbReference type="GO" id="GO:0034728">
    <property type="term" value="P:nucleosome organization"/>
    <property type="evidence" value="ECO:0007669"/>
    <property type="project" value="TreeGrafter"/>
</dbReference>
<comment type="caution">
    <text evidence="14">The sequence shown here is derived from an EMBL/GenBank/DDBJ whole genome shotgun (WGS) entry which is preliminary data.</text>
</comment>
<sequence length="1588" mass="174980">MAHQWLRDNPVLGAGASPLGSRPESGAGAQAAAMQGPMASLPGAQGLAFVRAAASDDEWDAELEEESQEEDRAGDDDFVVDDDDLDEEAREDDFDPDEEEEEYGGSVSGRSRGSARGSGAAKRKRPPSAGGGRKAAARGAGRARGSSTRSFVVDDDESEEEEDFESESEEEDSEAEWAAMRGRPARPRQAAHAARQAVSQDAASSASPSSSEEEFDPSRSRFKLPSARPPPRPTSSRALRAGSSQVSYGESSDEDGSDADTLSMQRELERLKRTPVALLDPADVEGLEREVEVVIKHRELRPDMAGGDEKSGDPDAPSRGTADATPSASTSHHPSALAFPNWDRVEFYVKWARQSYLHCSWESMASLRGLAGLRRVQTYCRKVEDRLALRARLGADEREELDLQTAMEEELESEYSTVERVVAEREAAGRLEYLVKWRGLPYGEATFESAETLLGVGAGEAIALYQRREAGELIEHFFQQQAAGEAGGEGGEGGASSPLPPFKHRTSVDAARRQFQGRRAMTEQPRFLRGGALRPYQLDSLNWLSYSWARSTNCILADEMGLGKTVQCVSMLGWLAIEAGVAGPFLVVVPLSVVPNWIREFERWVPMLNLLVYVGNAASREVIRRYEFYSSGSGGSMRTHSSSHNNNIKFDVLLTTYEMVIKDAEVLRPIRWNYMMVDEAHRLKNESSALYRELSQWSLRSKLLVTGTPLQNNIRELWALLNFLDPTRFGGADEFVSRYDTTDPEAVAKLHSLLRPHVLRRVIKDVEKSLPPKTERILRVGMTPLQKRYYKWILTRNFAELNRGAKAQVTLTNILMDLKKCCNHPFLFDSAEENYRRTATSDEATRLVHTSGKMVLLDKLLRRLRESGHRVLIFSQFVRVLDILADYCRLRGYHIQRLDGSTPAAARHAAMEAFNAPGSRDFAFLLSTRAGGLGINLATADTVIIFDSDWNPQNDLQAMSRAHRIGQKDAVNIYRFVTSGSVEEDILERAKNKMVLDHLVIQRMDTSGKTVLQGGASKASSGSSSSSKNLFNKDEMAAILRFGAEDLFKEDEHATARRGQALLEEDLDAILARAEVIESKAGEEGGARSDQLLGAFNVATFETDESDAEFWKRLIPKEELDKQAEEERRKAVEDEPVVRAARLRSADDEAGEAKGAAMANTHQAAPAAKAKAGNQRKNELASAHAHIRRWPGPVDAGGRLIERGGAAHGNAAKNTSTTTTTTPTDQASTPVPGADFPASLSRRDAHAFIKSARLFLHPDRLPEIASECGGLLAATGREALRALWFGLRRGCREAVAAAGARAAGAEGEPVEPRLDFFGVDVKAADFEQLAVGAALLAAKVRAARADGRLALERGEVAYQTRWMRECGWGAEQDACLLLGFQRYGAGAWDKMADDPELSLERWLVNAAREREEGEQPDPLMPKGSFLDTRILSLLRQIEKHHRRTQSSSSLAAQRKEEARARKVEKARAMNKAKAGKTGQAADGGSATMDDRARELAQDATDYAEILGEPTMVFVRKLRTLSKRVSEMSPVAIGNKYRKYLLEVGNRIGAVTSDARQVDRTWHFVSVYADARRLQKDFVADYAQFKAGK</sequence>
<dbReference type="SMART" id="SM00490">
    <property type="entry name" value="HELICc"/>
    <property type="match status" value="1"/>
</dbReference>
<evidence type="ECO:0000256" key="6">
    <source>
        <dbReference type="ARBA" id="ARBA00022840"/>
    </source>
</evidence>
<feature type="domain" description="Chromo" evidence="11">
    <location>
        <begin position="416"/>
        <end position="489"/>
    </location>
</feature>
<feature type="compositionally biased region" description="Low complexity" evidence="10">
    <location>
        <begin position="26"/>
        <end position="39"/>
    </location>
</feature>
<dbReference type="InterPro" id="IPR049730">
    <property type="entry name" value="SNF2/RAD54-like_C"/>
</dbReference>
<dbReference type="InterPro" id="IPR000330">
    <property type="entry name" value="SNF2_N"/>
</dbReference>
<keyword evidence="6" id="KW-0067">ATP-binding</keyword>
<feature type="compositionally biased region" description="Gly residues" evidence="10">
    <location>
        <begin position="485"/>
        <end position="494"/>
    </location>
</feature>
<dbReference type="PROSITE" id="PS51194">
    <property type="entry name" value="HELICASE_CTER"/>
    <property type="match status" value="1"/>
</dbReference>
<dbReference type="SUPFAM" id="SSF54160">
    <property type="entry name" value="Chromo domain-like"/>
    <property type="match status" value="2"/>
</dbReference>
<dbReference type="PROSITE" id="PS50096">
    <property type="entry name" value="IQ"/>
    <property type="match status" value="1"/>
</dbReference>
<feature type="compositionally biased region" description="Basic and acidic residues" evidence="10">
    <location>
        <begin position="1453"/>
        <end position="1467"/>
    </location>
</feature>
<feature type="compositionally biased region" description="Acidic residues" evidence="10">
    <location>
        <begin position="153"/>
        <end position="175"/>
    </location>
</feature>
<dbReference type="Gene3D" id="2.40.50.40">
    <property type="match status" value="2"/>
</dbReference>
<evidence type="ECO:0000313" key="15">
    <source>
        <dbReference type="Proteomes" id="UP001255856"/>
    </source>
</evidence>
<dbReference type="InterPro" id="IPR056302">
    <property type="entry name" value="CHD1-2/Hrp3_HTH"/>
</dbReference>
<feature type="compositionally biased region" description="Low complexity" evidence="10">
    <location>
        <begin position="104"/>
        <end position="120"/>
    </location>
</feature>